<evidence type="ECO:0008006" key="2">
    <source>
        <dbReference type="Google" id="ProtNLM"/>
    </source>
</evidence>
<reference evidence="1" key="1">
    <citation type="journal article" date="2020" name="Nature">
        <title>Giant virus diversity and host interactions through global metagenomics.</title>
        <authorList>
            <person name="Schulz F."/>
            <person name="Roux S."/>
            <person name="Paez-Espino D."/>
            <person name="Jungbluth S."/>
            <person name="Walsh D.A."/>
            <person name="Denef V.J."/>
            <person name="McMahon K.D."/>
            <person name="Konstantinidis K.T."/>
            <person name="Eloe-Fadrosh E.A."/>
            <person name="Kyrpides N.C."/>
            <person name="Woyke T."/>
        </authorList>
    </citation>
    <scope>NUCLEOTIDE SEQUENCE</scope>
    <source>
        <strain evidence="1">GVMAG-M-3300024336-7</strain>
    </source>
</reference>
<protein>
    <recommendedName>
        <fullName evidence="2">tRNA-specific 2-thiouridylase MnmA</fullName>
    </recommendedName>
</protein>
<dbReference type="PANTHER" id="PTHR11933">
    <property type="entry name" value="TRNA 5-METHYLAMINOMETHYL-2-THIOURIDYLATE -METHYLTRANSFERASE"/>
    <property type="match status" value="1"/>
</dbReference>
<accession>A0A6C0IZG9</accession>
<dbReference type="GO" id="GO:0002143">
    <property type="term" value="P:tRNA wobble position uridine thiolation"/>
    <property type="evidence" value="ECO:0007669"/>
    <property type="project" value="TreeGrafter"/>
</dbReference>
<dbReference type="Pfam" id="PF03054">
    <property type="entry name" value="tRNA_Me_trans"/>
    <property type="match status" value="1"/>
</dbReference>
<organism evidence="1">
    <name type="scientific">viral metagenome</name>
    <dbReference type="NCBI Taxonomy" id="1070528"/>
    <lineage>
        <taxon>unclassified sequences</taxon>
        <taxon>metagenomes</taxon>
        <taxon>organismal metagenomes</taxon>
    </lineage>
</organism>
<dbReference type="AlphaFoldDB" id="A0A6C0IZG9"/>
<dbReference type="SUPFAM" id="SSF52402">
    <property type="entry name" value="Adenine nucleotide alpha hydrolases-like"/>
    <property type="match status" value="1"/>
</dbReference>
<sequence>MSAPDLHHRSTFSLIPHGSSVLVALSGGRDSAYVANLLNSQIRISKVVGVFFRTKTTTDSDVSQVTNVASRIGLGLIIVDASEMFDILVHDIEDALEAFQMPNICGICNKKIKFGWLLDFALRSGYDYIATGHYIKLLSTEYSVVIGKPVDPTKDQSYFLAQVPKEKLKYILCPLGYETKKYITSVLEHTEIPIAKESMDICFIKRPLTFSRYFARRITCTGGEIVSPTGKHIGSHDGVELYPIGKKLHGKYIVEKKHDGTIVVGTEDDLLSDIIRIGDINSFIDLDEIGYDTSVGAFRSPDELSPDEKTEEILYAKVRSGGGMIECVLIADGDGFCVTLEKSIIPPDKGQFCVIYWKDLLVLGGVVR</sequence>
<dbReference type="Gene3D" id="3.40.50.620">
    <property type="entry name" value="HUPs"/>
    <property type="match status" value="1"/>
</dbReference>
<dbReference type="EMBL" id="MN740269">
    <property type="protein sequence ID" value="QHT96903.1"/>
    <property type="molecule type" value="Genomic_DNA"/>
</dbReference>
<name>A0A6C0IZG9_9ZZZZ</name>
<evidence type="ECO:0000313" key="1">
    <source>
        <dbReference type="EMBL" id="QHT96903.1"/>
    </source>
</evidence>
<dbReference type="PANTHER" id="PTHR11933:SF5">
    <property type="entry name" value="MITOCHONDRIAL TRNA-SPECIFIC 2-THIOURIDYLASE 1"/>
    <property type="match status" value="1"/>
</dbReference>
<dbReference type="InterPro" id="IPR014729">
    <property type="entry name" value="Rossmann-like_a/b/a_fold"/>
</dbReference>
<proteinExistence type="predicted"/>